<dbReference type="RefSeq" id="WP_197446225.1">
    <property type="nucleotide sequence ID" value="NZ_CP036426.1"/>
</dbReference>
<accession>A0A518H645</accession>
<feature type="transmembrane region" description="Helical" evidence="2">
    <location>
        <begin position="176"/>
        <end position="199"/>
    </location>
</feature>
<evidence type="ECO:0000256" key="2">
    <source>
        <dbReference type="SAM" id="Phobius"/>
    </source>
</evidence>
<gene>
    <name evidence="3" type="ORF">ElP_42200</name>
</gene>
<feature type="transmembrane region" description="Helical" evidence="2">
    <location>
        <begin position="54"/>
        <end position="79"/>
    </location>
</feature>
<proteinExistence type="predicted"/>
<dbReference type="KEGG" id="tpla:ElP_42200"/>
<dbReference type="InterPro" id="IPR006311">
    <property type="entry name" value="TAT_signal"/>
</dbReference>
<keyword evidence="2" id="KW-0812">Transmembrane</keyword>
<feature type="compositionally biased region" description="Low complexity" evidence="1">
    <location>
        <begin position="262"/>
        <end position="281"/>
    </location>
</feature>
<keyword evidence="2" id="KW-1133">Transmembrane helix</keyword>
<reference evidence="3 4" key="1">
    <citation type="submission" date="2019-02" db="EMBL/GenBank/DDBJ databases">
        <title>Deep-cultivation of Planctomycetes and their phenomic and genomic characterization uncovers novel biology.</title>
        <authorList>
            <person name="Wiegand S."/>
            <person name="Jogler M."/>
            <person name="Boedeker C."/>
            <person name="Pinto D."/>
            <person name="Vollmers J."/>
            <person name="Rivas-Marin E."/>
            <person name="Kohn T."/>
            <person name="Peeters S.H."/>
            <person name="Heuer A."/>
            <person name="Rast P."/>
            <person name="Oberbeckmann S."/>
            <person name="Bunk B."/>
            <person name="Jeske O."/>
            <person name="Meyerdierks A."/>
            <person name="Storesund J.E."/>
            <person name="Kallscheuer N."/>
            <person name="Luecker S."/>
            <person name="Lage O.M."/>
            <person name="Pohl T."/>
            <person name="Merkel B.J."/>
            <person name="Hornburger P."/>
            <person name="Mueller R.-W."/>
            <person name="Bruemmer F."/>
            <person name="Labrenz M."/>
            <person name="Spormann A.M."/>
            <person name="Op den Camp H."/>
            <person name="Overmann J."/>
            <person name="Amann R."/>
            <person name="Jetten M.S.M."/>
            <person name="Mascher T."/>
            <person name="Medema M.H."/>
            <person name="Devos D.P."/>
            <person name="Kaster A.-K."/>
            <person name="Ovreas L."/>
            <person name="Rohde M."/>
            <person name="Galperin M.Y."/>
            <person name="Jogler C."/>
        </authorList>
    </citation>
    <scope>NUCLEOTIDE SEQUENCE [LARGE SCALE GENOMIC DNA]</scope>
    <source>
        <strain evidence="3 4">ElP</strain>
    </source>
</reference>
<feature type="region of interest" description="Disordered" evidence="1">
    <location>
        <begin position="226"/>
        <end position="330"/>
    </location>
</feature>
<name>A0A518H645_9BACT</name>
<dbReference type="EMBL" id="CP036426">
    <property type="protein sequence ID" value="QDV36300.1"/>
    <property type="molecule type" value="Genomic_DNA"/>
</dbReference>
<feature type="transmembrane region" description="Helical" evidence="2">
    <location>
        <begin position="144"/>
        <end position="164"/>
    </location>
</feature>
<dbReference type="PROSITE" id="PS51318">
    <property type="entry name" value="TAT"/>
    <property type="match status" value="1"/>
</dbReference>
<protein>
    <submittedName>
        <fullName evidence="3">Uncharacterized protein</fullName>
    </submittedName>
</protein>
<evidence type="ECO:0000313" key="4">
    <source>
        <dbReference type="Proteomes" id="UP000317835"/>
    </source>
</evidence>
<feature type="transmembrane region" description="Helical" evidence="2">
    <location>
        <begin position="30"/>
        <end position="48"/>
    </location>
</feature>
<feature type="compositionally biased region" description="Basic and acidic residues" evidence="1">
    <location>
        <begin position="283"/>
        <end position="301"/>
    </location>
</feature>
<keyword evidence="4" id="KW-1185">Reference proteome</keyword>
<evidence type="ECO:0000256" key="1">
    <source>
        <dbReference type="SAM" id="MobiDB-lite"/>
    </source>
</evidence>
<sequence>MVDAPRQHPSARPAVGAEPVRLMPSMRRPWLGMVAAAAVVAALATLLPPRQARLASPLALACHALSVVALVTLALEAIAQARASRALQRAGRDGMEDRSAWPARMVRRALHGRLRGVFGQVEIDHHLDRLAELEQDAYARRWDFYRYVAFVPPLLGLLDGWRVVQIESNLTPFAEAFQSLAVAWVEAGVWLALSGLLAMRGRALLEDWRSLAGRLASPGSTLVADALESAPRPGPHAVGSAAADPTADWPERGTSPSFQGRPTPANPAGAPLAAAHGPDAGDPADKAPPMDRVPKTEDRDPPPSTSLADIYDKFFAGNSSASPDGEGSDG</sequence>
<keyword evidence="2" id="KW-0472">Membrane</keyword>
<dbReference type="Proteomes" id="UP000317835">
    <property type="component" value="Chromosome"/>
</dbReference>
<organism evidence="3 4">
    <name type="scientific">Tautonia plasticadhaerens</name>
    <dbReference type="NCBI Taxonomy" id="2527974"/>
    <lineage>
        <taxon>Bacteria</taxon>
        <taxon>Pseudomonadati</taxon>
        <taxon>Planctomycetota</taxon>
        <taxon>Planctomycetia</taxon>
        <taxon>Isosphaerales</taxon>
        <taxon>Isosphaeraceae</taxon>
        <taxon>Tautonia</taxon>
    </lineage>
</organism>
<evidence type="ECO:0000313" key="3">
    <source>
        <dbReference type="EMBL" id="QDV36300.1"/>
    </source>
</evidence>
<dbReference type="AlphaFoldDB" id="A0A518H645"/>